<reference evidence="7 8" key="1">
    <citation type="journal article" date="2017" name="Mol. Biol. Evol.">
        <title>The 4-celled Tetrabaena socialis nuclear genome reveals the essential components for genetic control of cell number at the origin of multicellularity in the volvocine lineage.</title>
        <authorList>
            <person name="Featherston J."/>
            <person name="Arakaki Y."/>
            <person name="Hanschen E.R."/>
            <person name="Ferris P.J."/>
            <person name="Michod R.E."/>
            <person name="Olson B.J.S.C."/>
            <person name="Nozaki H."/>
            <person name="Durand P.M."/>
        </authorList>
    </citation>
    <scope>NUCLEOTIDE SEQUENCE [LARGE SCALE GENOMIC DNA]</scope>
    <source>
        <strain evidence="7 8">NIES-571</strain>
    </source>
</reference>
<dbReference type="InterPro" id="IPR001214">
    <property type="entry name" value="SET_dom"/>
</dbReference>
<accession>A0A2J7ZRV7</accession>
<dbReference type="EMBL" id="PGGS01000564">
    <property type="protein sequence ID" value="PNH03002.1"/>
    <property type="molecule type" value="Genomic_DNA"/>
</dbReference>
<evidence type="ECO:0000313" key="7">
    <source>
        <dbReference type="EMBL" id="PNH03002.1"/>
    </source>
</evidence>
<evidence type="ECO:0000256" key="5">
    <source>
        <dbReference type="PROSITE-ProRule" id="PRU00042"/>
    </source>
</evidence>
<keyword evidence="1" id="KW-0479">Metal-binding</keyword>
<dbReference type="AlphaFoldDB" id="A0A2J7ZRV7"/>
<dbReference type="PROSITE" id="PS00028">
    <property type="entry name" value="ZINC_FINGER_C2H2_1"/>
    <property type="match status" value="1"/>
</dbReference>
<proteinExistence type="predicted"/>
<sequence length="234" mass="26039">MQTLFGTSGLGGLRQDLLMIILNLMIKNRAGAFCCGSRGVPPGSRAFPANADALWHAWACDLTRHKRLKHTGEKPYACDYESCGAAFTQRHHLTAHKSSIHSPEGQARQKKQEQRVALALDRAGIQYKREHQIDFRCIGGDAGFWARVDFVIVLHGRVIFLEAKKYQWYGEGAEPPGLVLDDSDPTKSTWTRYLNSARGTLAVQWRGPLMVFVASRNIPAGVELLADYNVSSRS</sequence>
<evidence type="ECO:0000256" key="1">
    <source>
        <dbReference type="ARBA" id="ARBA00022723"/>
    </source>
</evidence>
<dbReference type="InterPro" id="IPR046341">
    <property type="entry name" value="SET_dom_sf"/>
</dbReference>
<keyword evidence="8" id="KW-1185">Reference proteome</keyword>
<dbReference type="Gene3D" id="2.170.270.10">
    <property type="entry name" value="SET domain"/>
    <property type="match status" value="1"/>
</dbReference>
<name>A0A2J7ZRV7_9CHLO</name>
<dbReference type="OrthoDB" id="9411774at2759"/>
<dbReference type="InterPro" id="IPR013087">
    <property type="entry name" value="Znf_C2H2_type"/>
</dbReference>
<dbReference type="GO" id="GO:0008270">
    <property type="term" value="F:zinc ion binding"/>
    <property type="evidence" value="ECO:0007669"/>
    <property type="project" value="UniProtKB-KW"/>
</dbReference>
<dbReference type="PANTHER" id="PTHR19818:SF139">
    <property type="entry name" value="PAIR-RULE PROTEIN ODD-PAIRED"/>
    <property type="match status" value="1"/>
</dbReference>
<evidence type="ECO:0000259" key="6">
    <source>
        <dbReference type="PROSITE" id="PS50157"/>
    </source>
</evidence>
<evidence type="ECO:0000256" key="2">
    <source>
        <dbReference type="ARBA" id="ARBA00022737"/>
    </source>
</evidence>
<protein>
    <submittedName>
        <fullName evidence="7">Zinc finger protein</fullName>
    </submittedName>
</protein>
<keyword evidence="3 5" id="KW-0863">Zinc-finger</keyword>
<keyword evidence="2" id="KW-0677">Repeat</keyword>
<dbReference type="InterPro" id="IPR050329">
    <property type="entry name" value="GLI_C2H2-zinc-finger"/>
</dbReference>
<dbReference type="Pfam" id="PF00856">
    <property type="entry name" value="SET"/>
    <property type="match status" value="1"/>
</dbReference>
<keyword evidence="4" id="KW-0862">Zinc</keyword>
<comment type="caution">
    <text evidence="7">The sequence shown here is derived from an EMBL/GenBank/DDBJ whole genome shotgun (WGS) entry which is preliminary data.</text>
</comment>
<dbReference type="Proteomes" id="UP000236333">
    <property type="component" value="Unassembled WGS sequence"/>
</dbReference>
<evidence type="ECO:0000256" key="4">
    <source>
        <dbReference type="ARBA" id="ARBA00022833"/>
    </source>
</evidence>
<dbReference type="PANTHER" id="PTHR19818">
    <property type="entry name" value="ZINC FINGER PROTEIN ZIC AND GLI"/>
    <property type="match status" value="1"/>
</dbReference>
<feature type="domain" description="C2H2-type" evidence="6">
    <location>
        <begin position="76"/>
        <end position="106"/>
    </location>
</feature>
<gene>
    <name evidence="7" type="ORF">TSOC_010978</name>
</gene>
<dbReference type="SUPFAM" id="SSF57667">
    <property type="entry name" value="beta-beta-alpha zinc fingers"/>
    <property type="match status" value="1"/>
</dbReference>
<dbReference type="GO" id="GO:0045944">
    <property type="term" value="P:positive regulation of transcription by RNA polymerase II"/>
    <property type="evidence" value="ECO:0007669"/>
    <property type="project" value="UniProtKB-ARBA"/>
</dbReference>
<evidence type="ECO:0000256" key="3">
    <source>
        <dbReference type="ARBA" id="ARBA00022771"/>
    </source>
</evidence>
<dbReference type="PROSITE" id="PS50157">
    <property type="entry name" value="ZINC_FINGER_C2H2_2"/>
    <property type="match status" value="1"/>
</dbReference>
<dbReference type="Gene3D" id="3.30.160.60">
    <property type="entry name" value="Classic Zinc Finger"/>
    <property type="match status" value="2"/>
</dbReference>
<dbReference type="GO" id="GO:0000978">
    <property type="term" value="F:RNA polymerase II cis-regulatory region sequence-specific DNA binding"/>
    <property type="evidence" value="ECO:0007669"/>
    <property type="project" value="TreeGrafter"/>
</dbReference>
<dbReference type="FunFam" id="3.30.160.60:FF:000100">
    <property type="entry name" value="Zinc finger 45-like"/>
    <property type="match status" value="1"/>
</dbReference>
<organism evidence="7 8">
    <name type="scientific">Tetrabaena socialis</name>
    <dbReference type="NCBI Taxonomy" id="47790"/>
    <lineage>
        <taxon>Eukaryota</taxon>
        <taxon>Viridiplantae</taxon>
        <taxon>Chlorophyta</taxon>
        <taxon>core chlorophytes</taxon>
        <taxon>Chlorophyceae</taxon>
        <taxon>CS clade</taxon>
        <taxon>Chlamydomonadales</taxon>
        <taxon>Tetrabaenaceae</taxon>
        <taxon>Tetrabaena</taxon>
    </lineage>
</organism>
<evidence type="ECO:0000313" key="8">
    <source>
        <dbReference type="Proteomes" id="UP000236333"/>
    </source>
</evidence>
<dbReference type="SUPFAM" id="SSF82199">
    <property type="entry name" value="SET domain"/>
    <property type="match status" value="1"/>
</dbReference>
<dbReference type="GO" id="GO:0005634">
    <property type="term" value="C:nucleus"/>
    <property type="evidence" value="ECO:0007669"/>
    <property type="project" value="UniProtKB-ARBA"/>
</dbReference>
<dbReference type="InterPro" id="IPR036236">
    <property type="entry name" value="Znf_C2H2_sf"/>
</dbReference>
<dbReference type="GO" id="GO:0000981">
    <property type="term" value="F:DNA-binding transcription factor activity, RNA polymerase II-specific"/>
    <property type="evidence" value="ECO:0007669"/>
    <property type="project" value="TreeGrafter"/>
</dbReference>